<keyword evidence="2" id="KW-1185">Reference proteome</keyword>
<organism evidence="1 2">
    <name type="scientific">Paenibacillus plantiphilus</name>
    <dbReference type="NCBI Taxonomy" id="2905650"/>
    <lineage>
        <taxon>Bacteria</taxon>
        <taxon>Bacillati</taxon>
        <taxon>Bacillota</taxon>
        <taxon>Bacilli</taxon>
        <taxon>Bacillales</taxon>
        <taxon>Paenibacillaceae</taxon>
        <taxon>Paenibacillus</taxon>
    </lineage>
</organism>
<evidence type="ECO:0008006" key="3">
    <source>
        <dbReference type="Google" id="ProtNLM"/>
    </source>
</evidence>
<protein>
    <recommendedName>
        <fullName evidence="3">Concanavalin A-like lectin/glucanases superfamily protein</fullName>
    </recommendedName>
</protein>
<proteinExistence type="predicted"/>
<gene>
    <name evidence="1" type="ORF">PAECIP111893_01236</name>
</gene>
<comment type="caution">
    <text evidence="1">The sequence shown here is derived from an EMBL/GenBank/DDBJ whole genome shotgun (WGS) entry which is preliminary data.</text>
</comment>
<sequence>MGEDTYNKHSWSLIEELPQLDLGDSDACIGEWQGVKALHIKKTGTPVFINHEVHWESFRIQALVAIPEAIGFIGVVFGARDSANYELIYLSPVSGEGTGEIQYDPVMNGSTTWQIYNGPNYLAYTPYDVGEWVKLTIDVDKRSAKVYIGDDTRVPQLYISELQHGESKGDIGVWGYLPGYIRDLSIEEMPSAPQTVTKRNKDEFVNDWLVSEPYFPHSVPNEQQWTTACTEENGTLNINRLYTSEKDKSVQIRSTITLLEEANATISFGFSDALRLWLNDEEIYQGVCMWDPPEHDGRIHPEHISIPVTWRAGSNTIRAELTNKETVFGWGFCLKTGLHSGEQPQ</sequence>
<name>A0ABM9C0Q9_9BACL</name>
<accession>A0ABM9C0Q9</accession>
<dbReference type="EMBL" id="CAKMMF010000005">
    <property type="protein sequence ID" value="CAH1199125.1"/>
    <property type="molecule type" value="Genomic_DNA"/>
</dbReference>
<dbReference type="Gene3D" id="2.60.120.560">
    <property type="entry name" value="Exo-inulinase, domain 1"/>
    <property type="match status" value="1"/>
</dbReference>
<reference evidence="1" key="1">
    <citation type="submission" date="2022-01" db="EMBL/GenBank/DDBJ databases">
        <authorList>
            <person name="Criscuolo A."/>
        </authorList>
    </citation>
    <scope>NUCLEOTIDE SEQUENCE</scope>
    <source>
        <strain evidence="1">CIP111893</strain>
    </source>
</reference>
<evidence type="ECO:0000313" key="1">
    <source>
        <dbReference type="EMBL" id="CAH1199125.1"/>
    </source>
</evidence>
<evidence type="ECO:0000313" key="2">
    <source>
        <dbReference type="Proteomes" id="UP000838686"/>
    </source>
</evidence>
<dbReference type="Proteomes" id="UP000838686">
    <property type="component" value="Unassembled WGS sequence"/>
</dbReference>
<dbReference type="RefSeq" id="WP_236339594.1">
    <property type="nucleotide sequence ID" value="NZ_CAKMMF010000005.1"/>
</dbReference>